<dbReference type="Proteomes" id="UP001148662">
    <property type="component" value="Unassembled WGS sequence"/>
</dbReference>
<keyword evidence="2" id="KW-1185">Reference proteome</keyword>
<dbReference type="EMBL" id="JANHOG010000676">
    <property type="protein sequence ID" value="KAJ3552308.1"/>
    <property type="molecule type" value="Genomic_DNA"/>
</dbReference>
<evidence type="ECO:0000313" key="1">
    <source>
        <dbReference type="EMBL" id="KAJ3552308.1"/>
    </source>
</evidence>
<reference evidence="1" key="1">
    <citation type="submission" date="2022-07" db="EMBL/GenBank/DDBJ databases">
        <title>Genome Sequence of Phlebia brevispora.</title>
        <authorList>
            <person name="Buettner E."/>
        </authorList>
    </citation>
    <scope>NUCLEOTIDE SEQUENCE</scope>
    <source>
        <strain evidence="1">MPL23</strain>
    </source>
</reference>
<name>A0ACC1T396_9APHY</name>
<protein>
    <submittedName>
        <fullName evidence="1">Uncharacterized protein</fullName>
    </submittedName>
</protein>
<sequence>MASEVEKKRFYDVLGLSADASQEAIRAAYRHLALQWHPDRNQHDKHHAQQKFIEIKEAYLALLDESKTRPRSKARRGKTAPPPSASTAAPSSTPSECGSNPEPSPPPSHQKHRTRLNKRTAKAEEHYAPHTPTTSTSSSSSSQSESSAARFQHHVSYLKIERDVSGEERSEPYGQKQKSVSLEDDDYEFVDLVDLGTPLLPLRLPIRDVAKDWVFPLPLSLEDLYHGRMQHYRITRTLISGRTQAVKIDIKVSPSWRSGTRMRVPDAGNQLKDGSFQDIVFVVKEIPHPRFTRVGNDLILSVNVPWANVPSSPYPFASAHARNPSQGQEVYVRALNGEEYALPIPRTLVEGADGTRIVGAGMPVQTNGESTGKGDLLIRWVFAFPEADKTTKSSSWTTFRRAMIRRT</sequence>
<accession>A0ACC1T396</accession>
<gene>
    <name evidence="1" type="ORF">NM688_g4213</name>
</gene>
<evidence type="ECO:0000313" key="2">
    <source>
        <dbReference type="Proteomes" id="UP001148662"/>
    </source>
</evidence>
<organism evidence="1 2">
    <name type="scientific">Phlebia brevispora</name>
    <dbReference type="NCBI Taxonomy" id="194682"/>
    <lineage>
        <taxon>Eukaryota</taxon>
        <taxon>Fungi</taxon>
        <taxon>Dikarya</taxon>
        <taxon>Basidiomycota</taxon>
        <taxon>Agaricomycotina</taxon>
        <taxon>Agaricomycetes</taxon>
        <taxon>Polyporales</taxon>
        <taxon>Meruliaceae</taxon>
        <taxon>Phlebia</taxon>
    </lineage>
</organism>
<proteinExistence type="predicted"/>
<comment type="caution">
    <text evidence="1">The sequence shown here is derived from an EMBL/GenBank/DDBJ whole genome shotgun (WGS) entry which is preliminary data.</text>
</comment>